<keyword evidence="8" id="KW-1185">Reference proteome</keyword>
<comment type="similarity">
    <text evidence="2">Belongs to the TRM6/GCD10 family.</text>
</comment>
<dbReference type="KEGG" id="aaf:AURANDRAFT_64086"/>
<gene>
    <name evidence="7" type="ORF">AURANDRAFT_64086</name>
</gene>
<evidence type="ECO:0000256" key="6">
    <source>
        <dbReference type="ARBA" id="ARBA00032319"/>
    </source>
</evidence>
<evidence type="ECO:0000313" key="8">
    <source>
        <dbReference type="Proteomes" id="UP000002729"/>
    </source>
</evidence>
<dbReference type="SUPFAM" id="SSF53756">
    <property type="entry name" value="UDP-Glycosyltransferase/glycogen phosphorylase"/>
    <property type="match status" value="1"/>
</dbReference>
<accession>F0Y8X0</accession>
<dbReference type="Pfam" id="PF04189">
    <property type="entry name" value="Gcd10p"/>
    <property type="match status" value="1"/>
</dbReference>
<reference evidence="7 8" key="1">
    <citation type="journal article" date="2011" name="Proc. Natl. Acad. Sci. U.S.A.">
        <title>Niche of harmful alga Aureococcus anophagefferens revealed through ecogenomics.</title>
        <authorList>
            <person name="Gobler C.J."/>
            <person name="Berry D.L."/>
            <person name="Dyhrman S.T."/>
            <person name="Wilhelm S.W."/>
            <person name="Salamov A."/>
            <person name="Lobanov A.V."/>
            <person name="Zhang Y."/>
            <person name="Collier J.L."/>
            <person name="Wurch L.L."/>
            <person name="Kustka A.B."/>
            <person name="Dill B.D."/>
            <person name="Shah M."/>
            <person name="VerBerkmoes N.C."/>
            <person name="Kuo A."/>
            <person name="Terry A."/>
            <person name="Pangilinan J."/>
            <person name="Lindquist E.A."/>
            <person name="Lucas S."/>
            <person name="Paulsen I.T."/>
            <person name="Hattenrath-Lehmann T.K."/>
            <person name="Talmage S.C."/>
            <person name="Walker E.A."/>
            <person name="Koch F."/>
            <person name="Burson A.M."/>
            <person name="Marcoval M.A."/>
            <person name="Tang Y.Z."/>
            <person name="Lecleir G.R."/>
            <person name="Coyne K.J."/>
            <person name="Berg G.M."/>
            <person name="Bertrand E.M."/>
            <person name="Saito M.A."/>
            <person name="Gladyshev V.N."/>
            <person name="Grigoriev I.V."/>
        </authorList>
    </citation>
    <scope>NUCLEOTIDE SEQUENCE [LARGE SCALE GENOMIC DNA]</scope>
    <source>
        <strain evidence="8">CCMP 1984</strain>
    </source>
</reference>
<evidence type="ECO:0000256" key="5">
    <source>
        <dbReference type="ARBA" id="ARBA00023242"/>
    </source>
</evidence>
<evidence type="ECO:0000256" key="2">
    <source>
        <dbReference type="ARBA" id="ARBA00008320"/>
    </source>
</evidence>
<dbReference type="PANTHER" id="PTHR12945">
    <property type="entry name" value="TRANSLATION INITIATION FACTOR EIF3-RELATED"/>
    <property type="match status" value="1"/>
</dbReference>
<dbReference type="eggNOG" id="KOG1416">
    <property type="taxonomic scope" value="Eukaryota"/>
</dbReference>
<dbReference type="InterPro" id="IPR017423">
    <property type="entry name" value="TRM6"/>
</dbReference>
<dbReference type="PANTHER" id="PTHR12945:SF0">
    <property type="entry name" value="TRNA (ADENINE(58)-N(1))-METHYLTRANSFERASE NON-CATALYTIC SUBUNIT TRM6"/>
    <property type="match status" value="1"/>
</dbReference>
<dbReference type="GO" id="GO:0031515">
    <property type="term" value="C:tRNA (m1A) methyltransferase complex"/>
    <property type="evidence" value="ECO:0007669"/>
    <property type="project" value="InterPro"/>
</dbReference>
<comment type="subcellular location">
    <subcellularLocation>
        <location evidence="1">Nucleus</location>
    </subcellularLocation>
</comment>
<dbReference type="Gene3D" id="3.40.50.150">
    <property type="entry name" value="Vaccinia Virus protein VP39"/>
    <property type="match status" value="1"/>
</dbReference>
<organism evidence="8">
    <name type="scientific">Aureococcus anophagefferens</name>
    <name type="common">Harmful bloom alga</name>
    <dbReference type="NCBI Taxonomy" id="44056"/>
    <lineage>
        <taxon>Eukaryota</taxon>
        <taxon>Sar</taxon>
        <taxon>Stramenopiles</taxon>
        <taxon>Ochrophyta</taxon>
        <taxon>Pelagophyceae</taxon>
        <taxon>Pelagomonadales</taxon>
        <taxon>Pelagomonadaceae</taxon>
        <taxon>Aureococcus</taxon>
    </lineage>
</organism>
<dbReference type="InParanoid" id="F0Y8X0"/>
<evidence type="ECO:0000313" key="7">
    <source>
        <dbReference type="EMBL" id="EGB08445.1"/>
    </source>
</evidence>
<dbReference type="InterPro" id="IPR029063">
    <property type="entry name" value="SAM-dependent_MTases_sf"/>
</dbReference>
<dbReference type="EMBL" id="GL833128">
    <property type="protein sequence ID" value="EGB08445.1"/>
    <property type="molecule type" value="Genomic_DNA"/>
</dbReference>
<dbReference type="AlphaFoldDB" id="F0Y8X0"/>
<dbReference type="RefSeq" id="XP_009037160.1">
    <property type="nucleotide sequence ID" value="XM_009038912.1"/>
</dbReference>
<proteinExistence type="inferred from homology"/>
<sequence length="705" mass="77216">MAARDETKPLRVAAILIGSLGDVAPFADLFSRLPRVEPTIFCLDEAVAYVEKRGMAAVGLFSIETWKENETTLDGATLTGMDFVKAWIRHMLAPATLDDCVAKIREHHVARPFDALLYQTQAFPVVPFVKIEVTESVPNLIRNPSVDCASVPTCAMPYLWHAYYETVFTLLLENGWREACERHGREIETPAQGYQRSLHTPRAAARRGTRRSFIAPRPRYLIGNDVCFSDCAATGGAHVLAHDFLATPRWRVDDEAPDAEAAAAVEAFVAEHGRVGLVCFGSMRARGVGEAYLFLEAARINPGDSILLATSNDTYQFVDAKPSVKFRIGKQQVKATDLVDASFGQLFTLQNKALVPTTRDALNITLEASNNNKKDNRDLDDDNKAQSLDADAIKDMRSRGETGAAIIGALAEGSATWDSKTEFSKAKWLKRKAKKYLPWVQVLEPTANAIAEAYFVRAAGKGRRRKGRAVRPDAVAQLLARGNVRAGARVVVVDACHGVVAGAVAERCGERGNVLLLYEGQQATMDAVKKFNFSDALRGAIATAPADVFYAESSRPEAESLARDAEAAAAAAERTEDARPRRDHGATCRAWLRARAHALVLAPSLDPLSVLRATLPALHPSCAVVVYGDHLEPLARAFAWLRDSGHAVRVQLTETWQRDFQILENRSHPDMAMTANAGYVLSAIKVVREDDAEPSRKRPREEPEG</sequence>
<name>F0Y8X0_AURAN</name>
<dbReference type="Proteomes" id="UP000002729">
    <property type="component" value="Unassembled WGS sequence"/>
</dbReference>
<evidence type="ECO:0000256" key="4">
    <source>
        <dbReference type="ARBA" id="ARBA00022694"/>
    </source>
</evidence>
<dbReference type="OrthoDB" id="10254665at2759"/>
<evidence type="ECO:0000256" key="1">
    <source>
        <dbReference type="ARBA" id="ARBA00004123"/>
    </source>
</evidence>
<keyword evidence="4" id="KW-0819">tRNA processing</keyword>
<evidence type="ECO:0000256" key="3">
    <source>
        <dbReference type="ARBA" id="ARBA00021704"/>
    </source>
</evidence>
<dbReference type="GO" id="GO:0005634">
    <property type="term" value="C:nucleus"/>
    <property type="evidence" value="ECO:0007669"/>
    <property type="project" value="UniProtKB-SubCell"/>
</dbReference>
<dbReference type="GO" id="GO:0030488">
    <property type="term" value="P:tRNA methylation"/>
    <property type="evidence" value="ECO:0007669"/>
    <property type="project" value="InterPro"/>
</dbReference>
<dbReference type="GeneID" id="20224652"/>
<keyword evidence="5" id="KW-0539">Nucleus</keyword>
<protein>
    <recommendedName>
        <fullName evidence="3">tRNA (adenine(58)-N(1))-methyltransferase non-catalytic subunit TRM6</fullName>
    </recommendedName>
    <alternativeName>
        <fullName evidence="6">tRNA(m1A58)-methyltransferase subunit TRM6</fullName>
    </alternativeName>
</protein>